<evidence type="ECO:0000313" key="1">
    <source>
        <dbReference type="EMBL" id="KAJ7549164.1"/>
    </source>
</evidence>
<dbReference type="Proteomes" id="UP001162992">
    <property type="component" value="Chromosome 7"/>
</dbReference>
<gene>
    <name evidence="1" type="ORF">O6H91_07G043100</name>
</gene>
<protein>
    <submittedName>
        <fullName evidence="1">Uncharacterized protein</fullName>
    </submittedName>
</protein>
<reference evidence="2" key="1">
    <citation type="journal article" date="2024" name="Proc. Natl. Acad. Sci. U.S.A.">
        <title>Extraordinary preservation of gene collinearity over three hundred million years revealed in homosporous lycophytes.</title>
        <authorList>
            <person name="Li C."/>
            <person name="Wickell D."/>
            <person name="Kuo L.Y."/>
            <person name="Chen X."/>
            <person name="Nie B."/>
            <person name="Liao X."/>
            <person name="Peng D."/>
            <person name="Ji J."/>
            <person name="Jenkins J."/>
            <person name="Williams M."/>
            <person name="Shu S."/>
            <person name="Plott C."/>
            <person name="Barry K."/>
            <person name="Rajasekar S."/>
            <person name="Grimwood J."/>
            <person name="Han X."/>
            <person name="Sun S."/>
            <person name="Hou Z."/>
            <person name="He W."/>
            <person name="Dai G."/>
            <person name="Sun C."/>
            <person name="Schmutz J."/>
            <person name="Leebens-Mack J.H."/>
            <person name="Li F.W."/>
            <person name="Wang L."/>
        </authorList>
    </citation>
    <scope>NUCLEOTIDE SEQUENCE [LARGE SCALE GENOMIC DNA]</scope>
    <source>
        <strain evidence="2">cv. PW_Plant_1</strain>
    </source>
</reference>
<accession>A0ACC2D4K2</accession>
<comment type="caution">
    <text evidence="1">The sequence shown here is derived from an EMBL/GenBank/DDBJ whole genome shotgun (WGS) entry which is preliminary data.</text>
</comment>
<dbReference type="EMBL" id="CM055098">
    <property type="protein sequence ID" value="KAJ7549164.1"/>
    <property type="molecule type" value="Genomic_DNA"/>
</dbReference>
<keyword evidence="2" id="KW-1185">Reference proteome</keyword>
<organism evidence="1 2">
    <name type="scientific">Diphasiastrum complanatum</name>
    <name type="common">Issler's clubmoss</name>
    <name type="synonym">Lycopodium complanatum</name>
    <dbReference type="NCBI Taxonomy" id="34168"/>
    <lineage>
        <taxon>Eukaryota</taxon>
        <taxon>Viridiplantae</taxon>
        <taxon>Streptophyta</taxon>
        <taxon>Embryophyta</taxon>
        <taxon>Tracheophyta</taxon>
        <taxon>Lycopodiopsida</taxon>
        <taxon>Lycopodiales</taxon>
        <taxon>Lycopodiaceae</taxon>
        <taxon>Lycopodioideae</taxon>
        <taxon>Diphasiastrum</taxon>
    </lineage>
</organism>
<name>A0ACC2D4K2_DIPCM</name>
<proteinExistence type="predicted"/>
<evidence type="ECO:0000313" key="2">
    <source>
        <dbReference type="Proteomes" id="UP001162992"/>
    </source>
</evidence>
<sequence>METDGQGSFLHNRKAGSLKTSKESHIIAKPNSGSSSSSNSMNEWPKVQRPPLIRVVHIFNPTVIKTDAANFRSLVQKLTGKNCKSRRSSKSSLTNKKGYSSKSDNRSTSPASSPTIFEAKLPHDFPSECQQTSDMLGCFSFKDPFLSVPFFDSTDSDGKAQLSDLSQEASLNAADATKMYIPERLGIFSELDIAASLGSPEPLPDCTMLPSLNAVIDQGMRSPFHRLTSFYNSFETF</sequence>